<evidence type="ECO:0008006" key="4">
    <source>
        <dbReference type="Google" id="ProtNLM"/>
    </source>
</evidence>
<dbReference type="SMR" id="G4YI95"/>
<organism evidence="2 3">
    <name type="scientific">Phytophthora sojae (strain P6497)</name>
    <name type="common">Soybean stem and root rot agent</name>
    <name type="synonym">Phytophthora megasperma f. sp. glycines</name>
    <dbReference type="NCBI Taxonomy" id="1094619"/>
    <lineage>
        <taxon>Eukaryota</taxon>
        <taxon>Sar</taxon>
        <taxon>Stramenopiles</taxon>
        <taxon>Oomycota</taxon>
        <taxon>Peronosporomycetes</taxon>
        <taxon>Peronosporales</taxon>
        <taxon>Peronosporaceae</taxon>
        <taxon>Phytophthora</taxon>
    </lineage>
</organism>
<protein>
    <recommendedName>
        <fullName evidence="4">Reverse transcriptase domain-containing protein</fullName>
    </recommendedName>
</protein>
<dbReference type="RefSeq" id="XP_009514753.1">
    <property type="nucleotide sequence ID" value="XM_009516458.1"/>
</dbReference>
<dbReference type="EMBL" id="JH159151">
    <property type="protein sequence ID" value="EGZ27478.1"/>
    <property type="molecule type" value="Genomic_DNA"/>
</dbReference>
<dbReference type="Gene3D" id="3.10.10.10">
    <property type="entry name" value="HIV Type 1 Reverse Transcriptase, subunit A, domain 1"/>
    <property type="match status" value="1"/>
</dbReference>
<feature type="non-terminal residue" evidence="2">
    <location>
        <position position="121"/>
    </location>
</feature>
<dbReference type="AlphaFoldDB" id="G4YI95"/>
<name>G4YI95_PHYSP</name>
<evidence type="ECO:0000313" key="3">
    <source>
        <dbReference type="Proteomes" id="UP000002640"/>
    </source>
</evidence>
<dbReference type="SUPFAM" id="SSF56672">
    <property type="entry name" value="DNA/RNA polymerases"/>
    <property type="match status" value="1"/>
</dbReference>
<evidence type="ECO:0000256" key="1">
    <source>
        <dbReference type="SAM" id="MobiDB-lite"/>
    </source>
</evidence>
<dbReference type="InterPro" id="IPR043502">
    <property type="entry name" value="DNA/RNA_pol_sf"/>
</dbReference>
<keyword evidence="3" id="KW-1185">Reference proteome</keyword>
<sequence>VQEALALKLQEARENGLPGPECDELRDLLFRYIDVFRLSFNDNPPVRVPPLQVRLKEGARPVKAKARRYPPAHKPYLEQHIRELEKHGLVKKNHRSHWASAPRIVTKRPPDDYRMTVDTRA</sequence>
<accession>G4YI95</accession>
<feature type="non-terminal residue" evidence="2">
    <location>
        <position position="1"/>
    </location>
</feature>
<gene>
    <name evidence="2" type="ORF">PHYSODRAFT_432693</name>
</gene>
<feature type="region of interest" description="Disordered" evidence="1">
    <location>
        <begin position="92"/>
        <end position="111"/>
    </location>
</feature>
<evidence type="ECO:0000313" key="2">
    <source>
        <dbReference type="EMBL" id="EGZ27478.1"/>
    </source>
</evidence>
<dbReference type="GeneID" id="20652340"/>
<dbReference type="KEGG" id="psoj:PHYSODRAFT_432693"/>
<proteinExistence type="predicted"/>
<dbReference type="InParanoid" id="G4YI95"/>
<reference evidence="2 3" key="1">
    <citation type="journal article" date="2006" name="Science">
        <title>Phytophthora genome sequences uncover evolutionary origins and mechanisms of pathogenesis.</title>
        <authorList>
            <person name="Tyler B.M."/>
            <person name="Tripathy S."/>
            <person name="Zhang X."/>
            <person name="Dehal P."/>
            <person name="Jiang R.H."/>
            <person name="Aerts A."/>
            <person name="Arredondo F.D."/>
            <person name="Baxter L."/>
            <person name="Bensasson D."/>
            <person name="Beynon J.L."/>
            <person name="Chapman J."/>
            <person name="Damasceno C.M."/>
            <person name="Dorrance A.E."/>
            <person name="Dou D."/>
            <person name="Dickerman A.W."/>
            <person name="Dubchak I.L."/>
            <person name="Garbelotto M."/>
            <person name="Gijzen M."/>
            <person name="Gordon S.G."/>
            <person name="Govers F."/>
            <person name="Grunwald N.J."/>
            <person name="Huang W."/>
            <person name="Ivors K.L."/>
            <person name="Jones R.W."/>
            <person name="Kamoun S."/>
            <person name="Krampis K."/>
            <person name="Lamour K.H."/>
            <person name="Lee M.K."/>
            <person name="McDonald W.H."/>
            <person name="Medina M."/>
            <person name="Meijer H.J."/>
            <person name="Nordberg E.K."/>
            <person name="Maclean D.J."/>
            <person name="Ospina-Giraldo M.D."/>
            <person name="Morris P.F."/>
            <person name="Phuntumart V."/>
            <person name="Putnam N.H."/>
            <person name="Rash S."/>
            <person name="Rose J.K."/>
            <person name="Sakihama Y."/>
            <person name="Salamov A.A."/>
            <person name="Savidor A."/>
            <person name="Scheuring C.F."/>
            <person name="Smith B.M."/>
            <person name="Sobral B.W."/>
            <person name="Terry A."/>
            <person name="Torto-Alalibo T.A."/>
            <person name="Win J."/>
            <person name="Xu Z."/>
            <person name="Zhang H."/>
            <person name="Grigoriev I.V."/>
            <person name="Rokhsar D.S."/>
            <person name="Boore J.L."/>
        </authorList>
    </citation>
    <scope>NUCLEOTIDE SEQUENCE [LARGE SCALE GENOMIC DNA]</scope>
    <source>
        <strain evidence="2 3">P6497</strain>
    </source>
</reference>
<dbReference type="Proteomes" id="UP000002640">
    <property type="component" value="Unassembled WGS sequence"/>
</dbReference>